<keyword evidence="11" id="KW-1185">Reference proteome</keyword>
<dbReference type="Gene3D" id="3.40.47.10">
    <property type="match status" value="1"/>
</dbReference>
<dbReference type="SUPFAM" id="SSF52151">
    <property type="entry name" value="FabD/lysophospholipase-like"/>
    <property type="match status" value="1"/>
</dbReference>
<proteinExistence type="predicted"/>
<dbReference type="InterPro" id="IPR049900">
    <property type="entry name" value="PKS_mFAS_DH"/>
</dbReference>
<reference evidence="10 11" key="1">
    <citation type="journal article" date="2020" name="Genome Biol. Evol.">
        <title>Comparative genomics of Sclerotiniaceae.</title>
        <authorList>
            <person name="Valero Jimenez C.A."/>
            <person name="Steentjes M."/>
            <person name="Scholten O.E."/>
            <person name="Van Kan J.A.L."/>
        </authorList>
    </citation>
    <scope>NUCLEOTIDE SEQUENCE [LARGE SCALE GENOMIC DNA]</scope>
    <source>
        <strain evidence="10 11">B1</strain>
    </source>
</reference>
<dbReference type="InterPro" id="IPR014043">
    <property type="entry name" value="Acyl_transferase_dom"/>
</dbReference>
<keyword evidence="3" id="KW-0808">Transferase</keyword>
<dbReference type="Pfam" id="PF14765">
    <property type="entry name" value="PS-DH"/>
    <property type="match status" value="1"/>
</dbReference>
<dbReference type="InterPro" id="IPR016035">
    <property type="entry name" value="Acyl_Trfase/lysoPLipase"/>
</dbReference>
<evidence type="ECO:0000313" key="10">
    <source>
        <dbReference type="EMBL" id="KAF7915863.1"/>
    </source>
</evidence>
<name>A0ABQ7I795_9HELO</name>
<feature type="domain" description="PKS/mFAS DH" evidence="9">
    <location>
        <begin position="933"/>
        <end position="1236"/>
    </location>
</feature>
<dbReference type="SUPFAM" id="SSF55048">
    <property type="entry name" value="Probable ACP-binding domain of malonyl-CoA ACP transacylase"/>
    <property type="match status" value="1"/>
</dbReference>
<evidence type="ECO:0000313" key="11">
    <source>
        <dbReference type="Proteomes" id="UP000783213"/>
    </source>
</evidence>
<dbReference type="Gene3D" id="3.40.50.720">
    <property type="entry name" value="NAD(P)-binding Rossmann-like Domain"/>
    <property type="match status" value="1"/>
</dbReference>
<dbReference type="SUPFAM" id="SSF53901">
    <property type="entry name" value="Thiolase-like"/>
    <property type="match status" value="1"/>
</dbReference>
<dbReference type="Gene3D" id="3.40.366.10">
    <property type="entry name" value="Malonyl-Coenzyme A Acyl Carrier Protein, domain 2"/>
    <property type="match status" value="1"/>
</dbReference>
<feature type="active site" description="Proton acceptor; for dehydratase activity" evidence="6">
    <location>
        <position position="963"/>
    </location>
</feature>
<dbReference type="PANTHER" id="PTHR43775">
    <property type="entry name" value="FATTY ACID SYNTHASE"/>
    <property type="match status" value="1"/>
</dbReference>
<dbReference type="Pfam" id="PF00698">
    <property type="entry name" value="Acyl_transf_1"/>
    <property type="match status" value="1"/>
</dbReference>
<dbReference type="InterPro" id="IPR020807">
    <property type="entry name" value="PKS_DH"/>
</dbReference>
<protein>
    <recommendedName>
        <fullName evidence="12">Carrier domain-containing protein</fullName>
    </recommendedName>
</protein>
<dbReference type="Pfam" id="PF23114">
    <property type="entry name" value="NAD-bd_HRPKS_sdrA"/>
    <property type="match status" value="1"/>
</dbReference>
<dbReference type="SMART" id="SM00826">
    <property type="entry name" value="PKS_DH"/>
    <property type="match status" value="1"/>
</dbReference>
<evidence type="ECO:0000259" key="9">
    <source>
        <dbReference type="PROSITE" id="PS52019"/>
    </source>
</evidence>
<dbReference type="SUPFAM" id="SSF51735">
    <property type="entry name" value="NAD(P)-binding Rossmann-fold domains"/>
    <property type="match status" value="1"/>
</dbReference>
<evidence type="ECO:0000256" key="1">
    <source>
        <dbReference type="ARBA" id="ARBA00022450"/>
    </source>
</evidence>
<feature type="compositionally biased region" description="Polar residues" evidence="7">
    <location>
        <begin position="1069"/>
        <end position="1086"/>
    </location>
</feature>
<dbReference type="InterPro" id="IPR013968">
    <property type="entry name" value="PKS_KR"/>
</dbReference>
<dbReference type="SMART" id="SM00825">
    <property type="entry name" value="PKS_KS"/>
    <property type="match status" value="1"/>
</dbReference>
<feature type="region of interest" description="N-terminal hotdog fold" evidence="6">
    <location>
        <begin position="933"/>
        <end position="1068"/>
    </location>
</feature>
<feature type="region of interest" description="C-terminal hotdog fold" evidence="6">
    <location>
        <begin position="1084"/>
        <end position="1236"/>
    </location>
</feature>
<dbReference type="InterPro" id="IPR032821">
    <property type="entry name" value="PKS_assoc"/>
</dbReference>
<dbReference type="InterPro" id="IPR057326">
    <property type="entry name" value="KR_dom"/>
</dbReference>
<dbReference type="InterPro" id="IPR014030">
    <property type="entry name" value="Ketoacyl_synth_N"/>
</dbReference>
<dbReference type="PANTHER" id="PTHR43775:SF50">
    <property type="entry name" value="HIGHLY REDUCING POLYKETIDE SYNTHASE SRDA"/>
    <property type="match status" value="1"/>
</dbReference>
<dbReference type="InterPro" id="IPR049551">
    <property type="entry name" value="PKS_DH_C"/>
</dbReference>
<dbReference type="Pfam" id="PF08659">
    <property type="entry name" value="KR"/>
    <property type="match status" value="1"/>
</dbReference>
<dbReference type="PROSITE" id="PS52019">
    <property type="entry name" value="PKS_MFAS_DH"/>
    <property type="match status" value="1"/>
</dbReference>
<dbReference type="InterPro" id="IPR016036">
    <property type="entry name" value="Malonyl_transacylase_ACP-bd"/>
</dbReference>
<feature type="domain" description="Ketosynthase family 3 (KS3)" evidence="8">
    <location>
        <begin position="13"/>
        <end position="442"/>
    </location>
</feature>
<evidence type="ECO:0008006" key="12">
    <source>
        <dbReference type="Google" id="ProtNLM"/>
    </source>
</evidence>
<dbReference type="EMBL" id="RCSX01000042">
    <property type="protein sequence ID" value="KAF7915863.1"/>
    <property type="molecule type" value="Genomic_DNA"/>
</dbReference>
<evidence type="ECO:0000256" key="6">
    <source>
        <dbReference type="PROSITE-ProRule" id="PRU01363"/>
    </source>
</evidence>
<evidence type="ECO:0000256" key="2">
    <source>
        <dbReference type="ARBA" id="ARBA00022553"/>
    </source>
</evidence>
<dbReference type="SUPFAM" id="SSF47336">
    <property type="entry name" value="ACP-like"/>
    <property type="match status" value="1"/>
</dbReference>
<sequence length="2353" mass="257460">MPLECKDAEIAAMEPIAIVGMACRLPGEVDSASSLWDMLVHRRSAQAARVPKSRFDIDAYYHENLERPGSFNVLGGYFLDGAAEDFDPSFFGISPIESMWMDPQQRKILEVAYECFESAGLTLEELSGSNTAVFIGSFTADYQQISFRETDFRHSYSATGVDPGLISNRVGNTFNLQGPSFTINTACSSSIYAIHNACHALRSRDCVAALAGGVNIILTVDQHMNTAKLGVLSPTSTCRTFDASADGYGRAEGVGVLYLKLLSDAIRDNDPIRGVIRSSSVNTNGKVPGMGITYPSVKGQERVMRAAYEKANLDPSQTLYLEMHGTGTPTGDPIEAKAVSNAMNDNRSKNAPLFVGAIKPNIGHSEAASGVFSVMKAAMMTEAGIIPGVCGFQKINPEIKEKEWNIKVHAETKPWPDNHSVRRASVNSFGYGGTNGHVIIEGIQSLYPSYQHGVAKTESPVDKSTSRPILVPFSAHDKTTLLRNIEAHSKVVDDFYIIDLAHTLNSRSKFNHRAFTITSDLEHDDKFSSGSFKLGAAPSIEPQFMFIFTGQGAQWPRMASQAMKTFPSFLDTIRSLDDILQRLDPPACWKIEDVLLDTAETSRLNDAEISQPVCTGIQIALVNLMAKWGILPTVTVGHSSGEIAAAYAAGLISAGDAIISAFYRGYTVKRSAVCGTMLAVGLGAEHVNKYIQDTSDVVIACINSSRSTTLSGSVSGIQEVKNQLDAEKIFARELDTGKAYHSPYMDAVAPEYEKLYNLATTRLENHTSNKRLPRARMISSVTGREILEDTLSIKYWCENLRGKVKFEQAVSAVLETTGLEKVTCAIEVGPHAALSGPFKQILQYLGIERFNYIPTLVRKTDDSIQLLKLAGELFLLGASININLVNCIGNANAASSTPQFLVDLPPYQWNYKKTYWAEPSMSRAQRCKSFLRHDLLGSRIVGLSGLVWQNKLRLKDIPWLFDHNLGGSVVFPAAGYLSMAVEALRQVLDSTMLNIRYQGVRFRDTSFKLAMVIPDTDDGLEVQLRLQPVTKSSKEIEAIWYGFVVESFAEGRWQTHSEGMIAANPTPRADTSFNEPPTSHNKMTQSTSSKRWYSSFSRVGFNYGPSFQGLHNIIAAKGIKEATADVDLTTKSGLMTGESRYILHPSSIDACLQLMIISLNEGLYKSMQFGCVPIKIEEISLWFPETDIESRGKAVAWSETFGRYANNSAQLKGKSGEIILDIRDLRTVTYEAAAPPQAEIEKVRPKPYMGVVWKPDIAHLVPEYLRPTSKDTPITTTAGTGLELITKIVDLANHKSPLERVLLLGQYTVLFVKTLLEILSSTASCTICSIDPDQDGELKRLSSIDNRITSIFVPNVTLLGSTPSIPTSQDLVVVSKELSDEAANDVILLARSIRNDKGYAIFHTSIPFGISLEKALCVHDHESRNLRFGPFDSAVILSCPGDQKFRMNGGVMHKNKATVLSLKGQSTLMMKTTEKFLEHQWHVECKELGNFDVIGDSNLIVDDIDGNFLSSLDKSSFESLKKLLCSGIPILWLTAGVNEGKLIGGSLAVGLIRAILAERASTKITILDVDLGEHPTSIMNAIVSTIPKKESGSADEETEFWLQNGSIHISRLVPHYRLNNILAKSFETTRTLLTTGRTLQGSVVDGKLFFNEENLSEQDELADNEVEMQVFASEVNSADVQFQSQRARLIAGKIVATGKGLNNSLLGQNIVTYTHKAFSTLVRVSYLDTQPVNMCADDIVAILPSLCHVWNAVVNSAQAKKDHHILLLPAPASFVKAFTSISKAIGYTYTLIVGSVEDEKKCLELGISEAELIRSSTTDVPLALKRLISKKRLASIISHEFSSLSQEIWRHVPPGTIFVLSNGTILEPPDALPFTRGATFLSTSIDMLYKQDKTSIGSILTGAIDHLKNHSDILHQRTKKYSIQELSNAGMASTNLTSIEEATITYGYGEDFIEVQNSTKLRFNSSASYILVGCLGGLGRSLTIWMMRRGARHFAFVSRSGLDKLEAAQLVKSLRKEGASVNVYRADAANEKDLSSVIAQESSERPIRGVVHAAMVLNDSLFEKMSYDQFKGTIDPKVKVAENLHRGLIGHCLDFFLMLSSISATLGNPGQSNYSAGNCYLDSLAWGRNVQGLPAVSVVLPAILDVGYVSEHQEIEVLLSRRGIFGINEDEMICGFETAIKDQPSAGNAILQDSQIVLGLDPSTVASALSSIHTTDVFWFENPRFRHLRAEIREVAGSGGNSGTKSSSGNTIEQIQAAITAGPEHVINIISAQVAKKLSNILAISIEDMPLEGTSVASFGLDSMIGAEFRNWLFKEFGYEVPFPILLAPDLSIKDLSVNVGIKLGLLRSEIDM</sequence>
<dbReference type="Gene3D" id="3.90.180.10">
    <property type="entry name" value="Medium-chain alcohol dehydrogenases, catalytic domain"/>
    <property type="match status" value="1"/>
</dbReference>
<dbReference type="Proteomes" id="UP000783213">
    <property type="component" value="Unassembled WGS sequence"/>
</dbReference>
<dbReference type="InterPro" id="IPR056501">
    <property type="entry name" value="NAD-bd_HRPKS_sdrA"/>
</dbReference>
<dbReference type="Pfam" id="PF02801">
    <property type="entry name" value="Ketoacyl-synt_C"/>
    <property type="match status" value="1"/>
</dbReference>
<evidence type="ECO:0000259" key="8">
    <source>
        <dbReference type="PROSITE" id="PS52004"/>
    </source>
</evidence>
<dbReference type="RefSeq" id="XP_038805079.1">
    <property type="nucleotide sequence ID" value="XM_038958565.1"/>
</dbReference>
<evidence type="ECO:0000256" key="5">
    <source>
        <dbReference type="ARBA" id="ARBA00023268"/>
    </source>
</evidence>
<dbReference type="PROSITE" id="PS00606">
    <property type="entry name" value="KS3_1"/>
    <property type="match status" value="1"/>
</dbReference>
<evidence type="ECO:0000256" key="3">
    <source>
        <dbReference type="ARBA" id="ARBA00022679"/>
    </source>
</evidence>
<dbReference type="InterPro" id="IPR001227">
    <property type="entry name" value="Ac_transferase_dom_sf"/>
</dbReference>
<dbReference type="SMART" id="SM00822">
    <property type="entry name" value="PKS_KR"/>
    <property type="match status" value="1"/>
</dbReference>
<dbReference type="InterPro" id="IPR018201">
    <property type="entry name" value="Ketoacyl_synth_AS"/>
</dbReference>
<dbReference type="InterPro" id="IPR014031">
    <property type="entry name" value="Ketoacyl_synth_C"/>
</dbReference>
<dbReference type="Pfam" id="PF16197">
    <property type="entry name" value="KAsynt_C_assoc"/>
    <property type="match status" value="1"/>
</dbReference>
<dbReference type="InterPro" id="IPR042104">
    <property type="entry name" value="PKS_dehydratase_sf"/>
</dbReference>
<dbReference type="PROSITE" id="PS52004">
    <property type="entry name" value="KS3_2"/>
    <property type="match status" value="1"/>
</dbReference>
<keyword evidence="5" id="KW-0511">Multifunctional enzyme</keyword>
<dbReference type="Gene3D" id="3.10.129.110">
    <property type="entry name" value="Polyketide synthase dehydratase"/>
    <property type="match status" value="1"/>
</dbReference>
<dbReference type="Pfam" id="PF00109">
    <property type="entry name" value="ketoacyl-synt"/>
    <property type="match status" value="1"/>
</dbReference>
<dbReference type="InterPro" id="IPR049552">
    <property type="entry name" value="PKS_DH_N"/>
</dbReference>
<evidence type="ECO:0000256" key="4">
    <source>
        <dbReference type="ARBA" id="ARBA00023002"/>
    </source>
</evidence>
<keyword evidence="1" id="KW-0596">Phosphopantetheine</keyword>
<dbReference type="InterPro" id="IPR016039">
    <property type="entry name" value="Thiolase-like"/>
</dbReference>
<dbReference type="InterPro" id="IPR036736">
    <property type="entry name" value="ACP-like_sf"/>
</dbReference>
<comment type="caution">
    <text evidence="10">The sequence shown here is derived from an EMBL/GenBank/DDBJ whole genome shotgun (WGS) entry which is preliminary data.</text>
</comment>
<dbReference type="Pfam" id="PF21089">
    <property type="entry name" value="PKS_DH_N"/>
    <property type="match status" value="1"/>
</dbReference>
<gene>
    <name evidence="10" type="ORF">EAE98_010943</name>
</gene>
<feature type="active site" description="Proton donor; for dehydratase activity" evidence="6">
    <location>
        <position position="1149"/>
    </location>
</feature>
<keyword evidence="2" id="KW-0597">Phosphoprotein</keyword>
<dbReference type="CDD" id="cd00833">
    <property type="entry name" value="PKS"/>
    <property type="match status" value="1"/>
</dbReference>
<feature type="region of interest" description="Disordered" evidence="7">
    <location>
        <begin position="1064"/>
        <end position="1086"/>
    </location>
</feature>
<accession>A0ABQ7I795</accession>
<dbReference type="SMART" id="SM00827">
    <property type="entry name" value="PKS_AT"/>
    <property type="match status" value="1"/>
</dbReference>
<keyword evidence="4" id="KW-0560">Oxidoreductase</keyword>
<dbReference type="InterPro" id="IPR050091">
    <property type="entry name" value="PKS_NRPS_Biosynth_Enz"/>
</dbReference>
<dbReference type="InterPro" id="IPR020841">
    <property type="entry name" value="PKS_Beta-ketoAc_synthase_dom"/>
</dbReference>
<evidence type="ECO:0000256" key="7">
    <source>
        <dbReference type="SAM" id="MobiDB-lite"/>
    </source>
</evidence>
<dbReference type="InterPro" id="IPR036291">
    <property type="entry name" value="NAD(P)-bd_dom_sf"/>
</dbReference>
<organism evidence="10 11">
    <name type="scientific">Botrytis deweyae</name>
    <dbReference type="NCBI Taxonomy" id="2478750"/>
    <lineage>
        <taxon>Eukaryota</taxon>
        <taxon>Fungi</taxon>
        <taxon>Dikarya</taxon>
        <taxon>Ascomycota</taxon>
        <taxon>Pezizomycotina</taxon>
        <taxon>Leotiomycetes</taxon>
        <taxon>Helotiales</taxon>
        <taxon>Sclerotiniaceae</taxon>
        <taxon>Botrytis</taxon>
    </lineage>
</organism>
<dbReference type="GeneID" id="62237714"/>